<evidence type="ECO:0000313" key="9">
    <source>
        <dbReference type="Proteomes" id="UP000655830"/>
    </source>
</evidence>
<dbReference type="PANTHER" id="PTHR30469">
    <property type="entry name" value="MULTIDRUG RESISTANCE PROTEIN MDTA"/>
    <property type="match status" value="1"/>
</dbReference>
<evidence type="ECO:0000259" key="5">
    <source>
        <dbReference type="Pfam" id="PF25917"/>
    </source>
</evidence>
<comment type="subcellular location">
    <subcellularLocation>
        <location evidence="1">Cell envelope</location>
    </subcellularLocation>
</comment>
<dbReference type="NCBIfam" id="TIGR01730">
    <property type="entry name" value="RND_mfp"/>
    <property type="match status" value="1"/>
</dbReference>
<evidence type="ECO:0000256" key="2">
    <source>
        <dbReference type="ARBA" id="ARBA00009477"/>
    </source>
</evidence>
<evidence type="ECO:0000256" key="3">
    <source>
        <dbReference type="ARBA" id="ARBA00022448"/>
    </source>
</evidence>
<dbReference type="EMBL" id="JACRSY010000001">
    <property type="protein sequence ID" value="MBC8578035.1"/>
    <property type="molecule type" value="Genomic_DNA"/>
</dbReference>
<reference evidence="8" key="1">
    <citation type="submission" date="2020-08" db="EMBL/GenBank/DDBJ databases">
        <title>Genome public.</title>
        <authorList>
            <person name="Liu C."/>
            <person name="Sun Q."/>
        </authorList>
    </citation>
    <scope>NUCLEOTIDE SEQUENCE</scope>
    <source>
        <strain evidence="8">NSJ-12</strain>
    </source>
</reference>
<dbReference type="Gene3D" id="2.40.420.20">
    <property type="match status" value="1"/>
</dbReference>
<sequence>MKIKKKLVVAIGATLIVLVMGMSLLGTQNKGPVLIGDPQGQLVNVEKAIEADIQTKISATGMVKADKNETVLAQLNTQVEKINVEVGDFVKKGDVLLTYEQETKENLQRDLEKLDLQIQSSKILLNQMQSASKQSIMGAETAVANAEKNILDLEDSIKSIETSLEISKKSLEKVQNNYDVTKQLHSEGLAAKTELDDAEQALMNAKDQVNSLETKIQSTKKSLETAKMQQESAQYDLDVLLNKVEDQTKLENIAVKQNEIASLTLQKQALLEQLEKAAVNVIAPMDGVISEVKVQDGSYVAPGAELVKIINPDQLVVKAEISPYYAAQLETGLKVAVKYNGSTTVETEGTVSMVSPVAVQKSAQDKSATSTAIPIEVALDSSKGLKEGLTVDLKIITSDVKDVIAVPLLATMTDKEDNNYLFVVGEDGKLSKRMVKQGAADNQYVQVSDLEVGDIVVTNPTEALEDGMSVRYLPFEEAGEQNDSN</sequence>
<dbReference type="PANTHER" id="PTHR30469:SF15">
    <property type="entry name" value="HLYD FAMILY OF SECRETION PROTEINS"/>
    <property type="match status" value="1"/>
</dbReference>
<keyword evidence="4" id="KW-0175">Coiled coil</keyword>
<dbReference type="Gene3D" id="2.40.50.100">
    <property type="match status" value="2"/>
</dbReference>
<dbReference type="Pfam" id="PF25917">
    <property type="entry name" value="BSH_RND"/>
    <property type="match status" value="1"/>
</dbReference>
<comment type="similarity">
    <text evidence="2">Belongs to the membrane fusion protein (MFP) (TC 8.A.1) family.</text>
</comment>
<feature type="domain" description="Multidrug resistance protein MdtA-like C-terminal permuted SH3" evidence="6">
    <location>
        <begin position="402"/>
        <end position="459"/>
    </location>
</feature>
<dbReference type="PRINTS" id="PR01490">
    <property type="entry name" value="RTXTOXIND"/>
</dbReference>
<dbReference type="SUPFAM" id="SSF56954">
    <property type="entry name" value="Outer membrane efflux proteins (OEP)"/>
    <property type="match status" value="1"/>
</dbReference>
<feature type="domain" description="Multidrug resistance protein MdtA-like barrel-sandwich hybrid" evidence="5">
    <location>
        <begin position="70"/>
        <end position="306"/>
    </location>
</feature>
<dbReference type="InterPro" id="IPR006143">
    <property type="entry name" value="RND_pump_MFP"/>
</dbReference>
<comment type="caution">
    <text evidence="8">The sequence shown here is derived from an EMBL/GenBank/DDBJ whole genome shotgun (WGS) entry which is preliminary data.</text>
</comment>
<evidence type="ECO:0000256" key="4">
    <source>
        <dbReference type="SAM" id="Coils"/>
    </source>
</evidence>
<dbReference type="Proteomes" id="UP000655830">
    <property type="component" value="Unassembled WGS sequence"/>
</dbReference>
<evidence type="ECO:0000313" key="8">
    <source>
        <dbReference type="EMBL" id="MBC8578035.1"/>
    </source>
</evidence>
<evidence type="ECO:0000259" key="7">
    <source>
        <dbReference type="Pfam" id="PF25990"/>
    </source>
</evidence>
<dbReference type="InterPro" id="IPR058636">
    <property type="entry name" value="Beta-barrel_YknX"/>
</dbReference>
<dbReference type="Gene3D" id="1.20.1600.10">
    <property type="entry name" value="Outer membrane efflux proteins (OEP)"/>
    <property type="match status" value="1"/>
</dbReference>
<keyword evidence="3" id="KW-0813">Transport</keyword>
<feature type="domain" description="YknX-like beta-barrel" evidence="7">
    <location>
        <begin position="315"/>
        <end position="395"/>
    </location>
</feature>
<evidence type="ECO:0000256" key="1">
    <source>
        <dbReference type="ARBA" id="ARBA00004196"/>
    </source>
</evidence>
<dbReference type="GO" id="GO:1990281">
    <property type="term" value="C:efflux pump complex"/>
    <property type="evidence" value="ECO:0007669"/>
    <property type="project" value="TreeGrafter"/>
</dbReference>
<dbReference type="AlphaFoldDB" id="A0A926EFL2"/>
<dbReference type="GO" id="GO:0015562">
    <property type="term" value="F:efflux transmembrane transporter activity"/>
    <property type="evidence" value="ECO:0007669"/>
    <property type="project" value="TreeGrafter"/>
</dbReference>
<dbReference type="InterPro" id="IPR058627">
    <property type="entry name" value="MdtA-like_C"/>
</dbReference>
<protein>
    <submittedName>
        <fullName evidence="8">Efflux RND transporter periplasmic adaptor subunit</fullName>
    </submittedName>
</protein>
<dbReference type="Pfam" id="PF25990">
    <property type="entry name" value="Beta-barrel_YknX"/>
    <property type="match status" value="1"/>
</dbReference>
<dbReference type="RefSeq" id="WP_249331136.1">
    <property type="nucleotide sequence ID" value="NZ_JACRSY010000001.1"/>
</dbReference>
<organism evidence="8 9">
    <name type="scientific">Zhenhengia yiwuensis</name>
    <dbReference type="NCBI Taxonomy" id="2763666"/>
    <lineage>
        <taxon>Bacteria</taxon>
        <taxon>Bacillati</taxon>
        <taxon>Bacillota</taxon>
        <taxon>Clostridia</taxon>
        <taxon>Lachnospirales</taxon>
        <taxon>Lachnospiraceae</taxon>
        <taxon>Zhenhengia</taxon>
    </lineage>
</organism>
<evidence type="ECO:0000259" key="6">
    <source>
        <dbReference type="Pfam" id="PF25967"/>
    </source>
</evidence>
<name>A0A926EFL2_9FIRM</name>
<gene>
    <name evidence="8" type="ORF">H8718_00590</name>
</gene>
<keyword evidence="9" id="KW-1185">Reference proteome</keyword>
<feature type="coiled-coil region" evidence="4">
    <location>
        <begin position="97"/>
        <end position="229"/>
    </location>
</feature>
<dbReference type="InterPro" id="IPR058625">
    <property type="entry name" value="MdtA-like_BSH"/>
</dbReference>
<dbReference type="Pfam" id="PF25967">
    <property type="entry name" value="RND-MFP_C"/>
    <property type="match status" value="1"/>
</dbReference>
<dbReference type="SUPFAM" id="SSF111369">
    <property type="entry name" value="HlyD-like secretion proteins"/>
    <property type="match status" value="1"/>
</dbReference>
<proteinExistence type="inferred from homology"/>
<feature type="coiled-coil region" evidence="4">
    <location>
        <begin position="253"/>
        <end position="280"/>
    </location>
</feature>
<accession>A0A926EFL2</accession>